<dbReference type="PROSITE" id="PS00497">
    <property type="entry name" value="TYROSINASE_1"/>
    <property type="match status" value="1"/>
</dbReference>
<dbReference type="InterPro" id="IPR002227">
    <property type="entry name" value="Tyrosinase_Cu-bd"/>
</dbReference>
<gene>
    <name evidence="13" type="ORF">C2G38_2159342</name>
</gene>
<dbReference type="EC" id="1.14.18.1" evidence="3"/>
<dbReference type="AlphaFoldDB" id="A0A397W934"/>
<dbReference type="SUPFAM" id="SSF48056">
    <property type="entry name" value="Di-copper centre-containing domain"/>
    <property type="match status" value="1"/>
</dbReference>
<feature type="domain" description="Tyrosinase copper-binding" evidence="11">
    <location>
        <begin position="132"/>
        <end position="150"/>
    </location>
</feature>
<dbReference type="Proteomes" id="UP000266673">
    <property type="component" value="Unassembled WGS sequence"/>
</dbReference>
<comment type="catalytic activity">
    <reaction evidence="9">
        <text>2 L-dopa + O2 = 2 L-dopaquinone + 2 H2O</text>
        <dbReference type="Rhea" id="RHEA:34287"/>
        <dbReference type="ChEBI" id="CHEBI:15377"/>
        <dbReference type="ChEBI" id="CHEBI:15379"/>
        <dbReference type="ChEBI" id="CHEBI:57504"/>
        <dbReference type="ChEBI" id="CHEBI:57924"/>
        <dbReference type="EC" id="1.14.18.1"/>
    </reaction>
</comment>
<dbReference type="InterPro" id="IPR050316">
    <property type="entry name" value="Tyrosinase/Hemocyanin"/>
</dbReference>
<evidence type="ECO:0000259" key="12">
    <source>
        <dbReference type="PROSITE" id="PS00498"/>
    </source>
</evidence>
<evidence type="ECO:0000256" key="8">
    <source>
        <dbReference type="ARBA" id="ARBA00023101"/>
    </source>
</evidence>
<dbReference type="EMBL" id="QKWP01000083">
    <property type="protein sequence ID" value="RIB27936.1"/>
    <property type="molecule type" value="Genomic_DNA"/>
</dbReference>
<dbReference type="GO" id="GO:0004503">
    <property type="term" value="F:tyrosinase activity"/>
    <property type="evidence" value="ECO:0007669"/>
    <property type="project" value="UniProtKB-EC"/>
</dbReference>
<evidence type="ECO:0000256" key="10">
    <source>
        <dbReference type="ARBA" id="ARBA00048881"/>
    </source>
</evidence>
<dbReference type="PANTHER" id="PTHR11474">
    <property type="entry name" value="TYROSINASE FAMILY MEMBER"/>
    <property type="match status" value="1"/>
</dbReference>
<reference evidence="13 14" key="1">
    <citation type="submission" date="2018-06" db="EMBL/GenBank/DDBJ databases">
        <title>Comparative genomics reveals the genomic features of Rhizophagus irregularis, R. cerebriforme, R. diaphanum and Gigaspora rosea, and their symbiotic lifestyle signature.</title>
        <authorList>
            <person name="Morin E."/>
            <person name="San Clemente H."/>
            <person name="Chen E.C.H."/>
            <person name="De La Providencia I."/>
            <person name="Hainaut M."/>
            <person name="Kuo A."/>
            <person name="Kohler A."/>
            <person name="Murat C."/>
            <person name="Tang N."/>
            <person name="Roy S."/>
            <person name="Loubradou J."/>
            <person name="Henrissat B."/>
            <person name="Grigoriev I.V."/>
            <person name="Corradi N."/>
            <person name="Roux C."/>
            <person name="Martin F.M."/>
        </authorList>
    </citation>
    <scope>NUCLEOTIDE SEQUENCE [LARGE SCALE GENOMIC DNA]</scope>
    <source>
        <strain evidence="13 14">DAOM 194757</strain>
    </source>
</reference>
<comment type="similarity">
    <text evidence="2">Belongs to the tyrosinase family.</text>
</comment>
<keyword evidence="4" id="KW-0479">Metal-binding</keyword>
<comment type="catalytic activity">
    <reaction evidence="10">
        <text>L-tyrosine + O2 = L-dopaquinone + H2O</text>
        <dbReference type="Rhea" id="RHEA:18117"/>
        <dbReference type="ChEBI" id="CHEBI:15377"/>
        <dbReference type="ChEBI" id="CHEBI:15379"/>
        <dbReference type="ChEBI" id="CHEBI:57924"/>
        <dbReference type="ChEBI" id="CHEBI:58315"/>
        <dbReference type="EC" id="1.14.18.1"/>
    </reaction>
</comment>
<evidence type="ECO:0000256" key="7">
    <source>
        <dbReference type="ARBA" id="ARBA00023033"/>
    </source>
</evidence>
<evidence type="ECO:0000313" key="14">
    <source>
        <dbReference type="Proteomes" id="UP000266673"/>
    </source>
</evidence>
<comment type="cofactor">
    <cofactor evidence="1">
        <name>Cu(2+)</name>
        <dbReference type="ChEBI" id="CHEBI:29036"/>
    </cofactor>
</comment>
<protein>
    <recommendedName>
        <fullName evidence="3">tyrosinase</fullName>
        <ecNumber evidence="3">1.14.18.1</ecNumber>
    </recommendedName>
</protein>
<evidence type="ECO:0000313" key="13">
    <source>
        <dbReference type="EMBL" id="RIB27936.1"/>
    </source>
</evidence>
<evidence type="ECO:0000256" key="2">
    <source>
        <dbReference type="ARBA" id="ARBA00009928"/>
    </source>
</evidence>
<keyword evidence="5" id="KW-0560">Oxidoreductase</keyword>
<dbReference type="Pfam" id="PF00264">
    <property type="entry name" value="Tyrosinase"/>
    <property type="match status" value="1"/>
</dbReference>
<dbReference type="PROSITE" id="PS00498">
    <property type="entry name" value="TYROSINASE_2"/>
    <property type="match status" value="1"/>
</dbReference>
<evidence type="ECO:0000259" key="11">
    <source>
        <dbReference type="PROSITE" id="PS00497"/>
    </source>
</evidence>
<dbReference type="Pfam" id="PF18132">
    <property type="entry name" value="Tyrosinase_C"/>
    <property type="match status" value="1"/>
</dbReference>
<dbReference type="GO" id="GO:0046872">
    <property type="term" value="F:metal ion binding"/>
    <property type="evidence" value="ECO:0007669"/>
    <property type="project" value="UniProtKB-KW"/>
</dbReference>
<evidence type="ECO:0000256" key="3">
    <source>
        <dbReference type="ARBA" id="ARBA00011906"/>
    </source>
</evidence>
<name>A0A397W934_9GLOM</name>
<dbReference type="PRINTS" id="PR00092">
    <property type="entry name" value="TYROSINASE"/>
</dbReference>
<evidence type="ECO:0000256" key="9">
    <source>
        <dbReference type="ARBA" id="ARBA00048233"/>
    </source>
</evidence>
<evidence type="ECO:0000256" key="6">
    <source>
        <dbReference type="ARBA" id="ARBA00023008"/>
    </source>
</evidence>
<dbReference type="OrthoDB" id="2329482at2759"/>
<keyword evidence="14" id="KW-1185">Reference proteome</keyword>
<feature type="domain" description="Tyrosinase copper-binding" evidence="12">
    <location>
        <begin position="367"/>
        <end position="378"/>
    </location>
</feature>
<dbReference type="GO" id="GO:0042438">
    <property type="term" value="P:melanin biosynthetic process"/>
    <property type="evidence" value="ECO:0007669"/>
    <property type="project" value="UniProtKB-KW"/>
</dbReference>
<evidence type="ECO:0000256" key="5">
    <source>
        <dbReference type="ARBA" id="ARBA00023002"/>
    </source>
</evidence>
<evidence type="ECO:0000256" key="4">
    <source>
        <dbReference type="ARBA" id="ARBA00022723"/>
    </source>
</evidence>
<dbReference type="Gene3D" id="1.10.1280.10">
    <property type="entry name" value="Di-copper center containing domain from catechol oxidase"/>
    <property type="match status" value="1"/>
</dbReference>
<sequence length="620" mass="69818">MATKARTIGRTKHVTVSGIGVSATGTTNPGVRLPVEALMSSSQYKLQRDLFLQGFAAVQNKDAFYRNSLFNKLEVDGGFTFMDIDPTSYWAVASIHGLPYEPYDFLASDKLQNTDWHPPLPNDPPRPGGYCHHGDILFPTWHRPYVLLLEKLIHDEATTIANSYPEKLKADYLKALEQLRFPYWDWASPVTLEKGVPSVFWDETVEVDTPRGKKSIPNPLRSYTLPRDLGTLQLAGNSANPTKRPYKPDGNMPFTPKGYSTIRHPDSNYVSNQDGTSLAIVTSCNTTYRPSLYQLFNYVKTWKHFSNHGDTNYSVKVKAEDGTEKDVKPQTETFGHYTSIEFIHDGVHAALGGQGGHMANPDIAAFDPIFFLHHCNVDRLIAIWQAINPNAWLNESDLNNTTDPLKDKKLFTEGTFTQEPRVAIDENTPLTPFRKSENEYWTSKGVRDVVALGYTYPELHDNIDKEKNQKSFDRYKWQIIGNLLQLLKKNAADGPYELRVFLDIDHADKDTSKNCPNFAGLISVFARTKETQCANCKAHPDAVVHGNVDLTNCMQALNINVNSNALQPQQIKFVAVSTNSNKQLNWEDLVTQADLFKSDESSNDHTVWSQTHVATVYPKS</sequence>
<keyword evidence="8" id="KW-0470">Melanin biosynthesis</keyword>
<proteinExistence type="inferred from homology"/>
<evidence type="ECO:0000256" key="1">
    <source>
        <dbReference type="ARBA" id="ARBA00001973"/>
    </source>
</evidence>
<dbReference type="InterPro" id="IPR041640">
    <property type="entry name" value="Tyrosinase_C"/>
</dbReference>
<dbReference type="Gene3D" id="2.60.310.20">
    <property type="match status" value="1"/>
</dbReference>
<keyword evidence="6" id="KW-0186">Copper</keyword>
<dbReference type="InterPro" id="IPR008922">
    <property type="entry name" value="Di-copper_centre_dom_sf"/>
</dbReference>
<accession>A0A397W934</accession>
<dbReference type="STRING" id="44941.A0A397W934"/>
<dbReference type="PANTHER" id="PTHR11474:SF76">
    <property type="entry name" value="SHKT DOMAIN-CONTAINING PROTEIN"/>
    <property type="match status" value="1"/>
</dbReference>
<keyword evidence="7" id="KW-0503">Monooxygenase</keyword>
<comment type="caution">
    <text evidence="13">The sequence shown here is derived from an EMBL/GenBank/DDBJ whole genome shotgun (WGS) entry which is preliminary data.</text>
</comment>
<organism evidence="13 14">
    <name type="scientific">Gigaspora rosea</name>
    <dbReference type="NCBI Taxonomy" id="44941"/>
    <lineage>
        <taxon>Eukaryota</taxon>
        <taxon>Fungi</taxon>
        <taxon>Fungi incertae sedis</taxon>
        <taxon>Mucoromycota</taxon>
        <taxon>Glomeromycotina</taxon>
        <taxon>Glomeromycetes</taxon>
        <taxon>Diversisporales</taxon>
        <taxon>Gigasporaceae</taxon>
        <taxon>Gigaspora</taxon>
    </lineage>
</organism>